<dbReference type="PROSITE" id="PS51257">
    <property type="entry name" value="PROKAR_LIPOPROTEIN"/>
    <property type="match status" value="1"/>
</dbReference>
<evidence type="ECO:0000256" key="1">
    <source>
        <dbReference type="SAM" id="MobiDB-lite"/>
    </source>
</evidence>
<gene>
    <name evidence="3" type="ORF">LZL92_03415</name>
</gene>
<feature type="signal peptide" evidence="2">
    <location>
        <begin position="1"/>
        <end position="24"/>
    </location>
</feature>
<dbReference type="GeneID" id="34290383"/>
<dbReference type="Proteomes" id="UP001206331">
    <property type="component" value="Unassembled WGS sequence"/>
</dbReference>
<protein>
    <submittedName>
        <fullName evidence="3">DUF5358 domain-containing protein</fullName>
    </submittedName>
</protein>
<keyword evidence="2" id="KW-0732">Signal</keyword>
<evidence type="ECO:0000313" key="4">
    <source>
        <dbReference type="Proteomes" id="UP001206331"/>
    </source>
</evidence>
<accession>A0ABT1WSI3</accession>
<dbReference type="EMBL" id="JAJUPA010000002">
    <property type="protein sequence ID" value="MCQ9629324.1"/>
    <property type="molecule type" value="Genomic_DNA"/>
</dbReference>
<feature type="chain" id="PRO_5046663189" evidence="2">
    <location>
        <begin position="25"/>
        <end position="233"/>
    </location>
</feature>
<dbReference type="Pfam" id="PF17311">
    <property type="entry name" value="DUF5358"/>
    <property type="match status" value="1"/>
</dbReference>
<evidence type="ECO:0000256" key="2">
    <source>
        <dbReference type="SAM" id="SignalP"/>
    </source>
</evidence>
<proteinExistence type="predicted"/>
<feature type="region of interest" description="Disordered" evidence="1">
    <location>
        <begin position="195"/>
        <end position="220"/>
    </location>
</feature>
<reference evidence="3 4" key="1">
    <citation type="submission" date="2021-12" db="EMBL/GenBank/DDBJ databases">
        <title>Identification and characterization of A. suis stains in western Canada.</title>
        <authorList>
            <person name="Kulathunga D.G.R.S."/>
            <person name="De Oliveira Costa M."/>
        </authorList>
    </citation>
    <scope>NUCLEOTIDE SEQUENCE [LARGE SCALE GENOMIC DNA]</scope>
    <source>
        <strain evidence="3 4">18_292</strain>
    </source>
</reference>
<evidence type="ECO:0000313" key="3">
    <source>
        <dbReference type="EMBL" id="MCQ9629324.1"/>
    </source>
</evidence>
<dbReference type="RefSeq" id="WP_039195383.1">
    <property type="nucleotide sequence ID" value="NZ_CP090556.1"/>
</dbReference>
<organism evidence="3 4">
    <name type="scientific">Actinobacillus suis</name>
    <dbReference type="NCBI Taxonomy" id="716"/>
    <lineage>
        <taxon>Bacteria</taxon>
        <taxon>Pseudomonadati</taxon>
        <taxon>Pseudomonadota</taxon>
        <taxon>Gammaproteobacteria</taxon>
        <taxon>Pasteurellales</taxon>
        <taxon>Pasteurellaceae</taxon>
        <taxon>Actinobacillus</taxon>
    </lineage>
</organism>
<sequence length="233" mass="26785">MKKLTFRTLTLFIVLLLTACGSYTDSNSSNTRKAKYQISNEDVQKWVIEKNKYEQCLYPKERKSKGAKLSEGNRMLYQMAVYQTTLSQVIGEDNYLILTQDPASQRFLAKKLQQHGHSQKAQFSQAWCNTLKATYLQPTKAKKAVTKPTNVKKTTNKKTRKAKVTKKSARIVRSEIDNSDNQDQLDIAQEEVIEPVALPVQPEEKESSFQEPQAPSDRIRVNWEPVKNEVYSY</sequence>
<dbReference type="InterPro" id="IPR035279">
    <property type="entry name" value="DUF5358"/>
</dbReference>
<name>A0ABT1WSI3_ACTSU</name>
<keyword evidence="4" id="KW-1185">Reference proteome</keyword>
<comment type="caution">
    <text evidence="3">The sequence shown here is derived from an EMBL/GenBank/DDBJ whole genome shotgun (WGS) entry which is preliminary data.</text>
</comment>